<accession>A0ABW1ULI0</accession>
<dbReference type="InterPro" id="IPR025184">
    <property type="entry name" value="AadA_C"/>
</dbReference>
<reference evidence="6" key="1">
    <citation type="journal article" date="2019" name="Int. J. Syst. Evol. Microbiol.">
        <title>The Global Catalogue of Microorganisms (GCM) 10K type strain sequencing project: providing services to taxonomists for standard genome sequencing and annotation.</title>
        <authorList>
            <consortium name="The Broad Institute Genomics Platform"/>
            <consortium name="The Broad Institute Genome Sequencing Center for Infectious Disease"/>
            <person name="Wu L."/>
            <person name="Ma J."/>
        </authorList>
    </citation>
    <scope>NUCLEOTIDE SEQUENCE [LARGE SCALE GENOMIC DNA]</scope>
    <source>
        <strain evidence="6">CCM 8897</strain>
    </source>
</reference>
<evidence type="ECO:0000313" key="6">
    <source>
        <dbReference type="Proteomes" id="UP001596310"/>
    </source>
</evidence>
<evidence type="ECO:0000256" key="2">
    <source>
        <dbReference type="SAM" id="Phobius"/>
    </source>
</evidence>
<keyword evidence="2" id="KW-0472">Membrane</keyword>
<feature type="transmembrane region" description="Helical" evidence="2">
    <location>
        <begin position="21"/>
        <end position="42"/>
    </location>
</feature>
<organism evidence="5 6">
    <name type="scientific">Lapidilactobacillus achengensis</name>
    <dbReference type="NCBI Taxonomy" id="2486000"/>
    <lineage>
        <taxon>Bacteria</taxon>
        <taxon>Bacillati</taxon>
        <taxon>Bacillota</taxon>
        <taxon>Bacilli</taxon>
        <taxon>Lactobacillales</taxon>
        <taxon>Lactobacillaceae</taxon>
        <taxon>Lapidilactobacillus</taxon>
    </lineage>
</organism>
<gene>
    <name evidence="5" type="ORF">ACFQHW_04410</name>
</gene>
<dbReference type="Pfam" id="PF01909">
    <property type="entry name" value="NTP_transf_2"/>
    <property type="match status" value="1"/>
</dbReference>
<sequence length="265" mass="29085">MASEMDPRTARLLTQLKQTSLTLFGANLVGVYLHGSLVLGSYQPAVSDLDYLIVVRRPLTLAEKQALMTVTLQQLWPLAPAKGLEFHVLVAGAVRHFQDPCPFDFHFSPAHWQAYHADPQRYLTTMQGTDPDLAAHLTILQSYGQVLVGAPIATVFGRVPVAAYWASIVADVAAASAEIQQAPLYLTLNLCRVLAYQQQRLILSKAGGGRWGLQHCAPEFQALITAALQAYQTQGQLLWTATVTPDLAQRFATYCWRQLGRGLTG</sequence>
<evidence type="ECO:0000259" key="3">
    <source>
        <dbReference type="Pfam" id="PF01909"/>
    </source>
</evidence>
<feature type="domain" description="Polymerase nucleotidyl transferase" evidence="3">
    <location>
        <begin position="24"/>
        <end position="60"/>
    </location>
</feature>
<dbReference type="Pfam" id="PF13427">
    <property type="entry name" value="AadA_C"/>
    <property type="match status" value="1"/>
</dbReference>
<protein>
    <submittedName>
        <fullName evidence="5">Aminoglycoside adenylyltransferase domain-containing protein</fullName>
    </submittedName>
</protein>
<evidence type="ECO:0000259" key="4">
    <source>
        <dbReference type="Pfam" id="PF13427"/>
    </source>
</evidence>
<keyword evidence="6" id="KW-1185">Reference proteome</keyword>
<dbReference type="CDD" id="cd05403">
    <property type="entry name" value="NT_KNTase_like"/>
    <property type="match status" value="1"/>
</dbReference>
<proteinExistence type="predicted"/>
<dbReference type="InterPro" id="IPR043519">
    <property type="entry name" value="NT_sf"/>
</dbReference>
<name>A0ABW1ULI0_9LACO</name>
<dbReference type="SUPFAM" id="SSF81301">
    <property type="entry name" value="Nucleotidyltransferase"/>
    <property type="match status" value="1"/>
</dbReference>
<keyword evidence="1" id="KW-0808">Transferase</keyword>
<evidence type="ECO:0000256" key="1">
    <source>
        <dbReference type="ARBA" id="ARBA00022679"/>
    </source>
</evidence>
<comment type="caution">
    <text evidence="5">The sequence shown here is derived from an EMBL/GenBank/DDBJ whole genome shotgun (WGS) entry which is preliminary data.</text>
</comment>
<evidence type="ECO:0000313" key="5">
    <source>
        <dbReference type="EMBL" id="MFC6314810.1"/>
    </source>
</evidence>
<dbReference type="GO" id="GO:0016779">
    <property type="term" value="F:nucleotidyltransferase activity"/>
    <property type="evidence" value="ECO:0007669"/>
    <property type="project" value="UniProtKB-KW"/>
</dbReference>
<keyword evidence="5" id="KW-0548">Nucleotidyltransferase</keyword>
<feature type="domain" description="Adenylyltransferase AadA C-terminal" evidence="4">
    <location>
        <begin position="154"/>
        <end position="242"/>
    </location>
</feature>
<dbReference type="EMBL" id="JBHSSM010000014">
    <property type="protein sequence ID" value="MFC6314810.1"/>
    <property type="molecule type" value="Genomic_DNA"/>
</dbReference>
<dbReference type="Proteomes" id="UP001596310">
    <property type="component" value="Unassembled WGS sequence"/>
</dbReference>
<keyword evidence="2" id="KW-1133">Transmembrane helix</keyword>
<dbReference type="RefSeq" id="WP_225422219.1">
    <property type="nucleotide sequence ID" value="NZ_JBHSSM010000014.1"/>
</dbReference>
<dbReference type="InterPro" id="IPR002934">
    <property type="entry name" value="Polymerase_NTP_transf_dom"/>
</dbReference>
<keyword evidence="2" id="KW-0812">Transmembrane</keyword>